<reference evidence="2" key="2">
    <citation type="submission" date="2020-09" db="EMBL/GenBank/DDBJ databases">
        <authorList>
            <person name="Sun Q."/>
            <person name="Zhou Y."/>
        </authorList>
    </citation>
    <scope>NUCLEOTIDE SEQUENCE</scope>
    <source>
        <strain evidence="2">CGMCC 4.7368</strain>
    </source>
</reference>
<feature type="domain" description="DUF1023" evidence="1">
    <location>
        <begin position="334"/>
        <end position="508"/>
    </location>
</feature>
<dbReference type="Proteomes" id="UP000646523">
    <property type="component" value="Unassembled WGS sequence"/>
</dbReference>
<dbReference type="InterPro" id="IPR029058">
    <property type="entry name" value="AB_hydrolase_fold"/>
</dbReference>
<dbReference type="AlphaFoldDB" id="A0A917YUD6"/>
<evidence type="ECO:0000259" key="1">
    <source>
        <dbReference type="Pfam" id="PF06259"/>
    </source>
</evidence>
<accession>A0A917YUD6</accession>
<gene>
    <name evidence="2" type="ORF">GCM10012289_18350</name>
</gene>
<sequence>MSEASDAFRRVALLAAHHHTDLDAAARLMTAHAWVGGGAPHFAASLATHRGSLQSALTLALSSLSQAVTRAGAPAPAIPNLVTRPPQVAVAPAAHGPFRGIDTRAMSGLVSALDSAADRLTAAGERLRAELTALALPASPAWTVLRAAEWSATQSPDLRRRLAKIQRTHPWIPSGVAAHDLFGSHSLPCDALLSRLAAGDPASLPELLAVRDAALPARVNAWWHALAPGTRLRLTTLPGFGSLDGLPAAVRDQANRHRLATEKARLTALLDTVYGPAAFASIAADLRALAPPRALLAHEEAARRLASISMIEHALAVAGASGHPPAYLLSFDLTGTGRLVVSWGDPDAADITVTYVPGLNSRLSGFAGDIDRARLLWQQSQATAGARTIASIAWLGYDAPQLAGTFTPGASVAGDAPAARGAVELAAFADGLTAARTSPGRHVVLGHSYGSLVTGKAARLRPGKLADELIFVGSPGVGVDHAGELGVPRGHVWVGEDANDPVAKLGRFGRDPGSAAFGARHFPVGRNLLQDAHSSYWNVDSASLHNLGRITNGQYGSLQNAHSLPSVPQVLMPQLDPRTKG</sequence>
<protein>
    <recommendedName>
        <fullName evidence="1">DUF1023 domain-containing protein</fullName>
    </recommendedName>
</protein>
<organism evidence="2 3">
    <name type="scientific">Nonomuraea cavernae</name>
    <dbReference type="NCBI Taxonomy" id="2045107"/>
    <lineage>
        <taxon>Bacteria</taxon>
        <taxon>Bacillati</taxon>
        <taxon>Actinomycetota</taxon>
        <taxon>Actinomycetes</taxon>
        <taxon>Streptosporangiales</taxon>
        <taxon>Streptosporangiaceae</taxon>
        <taxon>Nonomuraea</taxon>
    </lineage>
</organism>
<dbReference type="SUPFAM" id="SSF53474">
    <property type="entry name" value="alpha/beta-Hydrolases"/>
    <property type="match status" value="1"/>
</dbReference>
<dbReference type="RefSeq" id="WP_189123544.1">
    <property type="nucleotide sequence ID" value="NZ_BMNH01000003.1"/>
</dbReference>
<name>A0A917YUD6_9ACTN</name>
<reference evidence="2" key="1">
    <citation type="journal article" date="2014" name="Int. J. Syst. Evol. Microbiol.">
        <title>Complete genome sequence of Corynebacterium casei LMG S-19264T (=DSM 44701T), isolated from a smear-ripened cheese.</title>
        <authorList>
            <consortium name="US DOE Joint Genome Institute (JGI-PGF)"/>
            <person name="Walter F."/>
            <person name="Albersmeier A."/>
            <person name="Kalinowski J."/>
            <person name="Ruckert C."/>
        </authorList>
    </citation>
    <scope>NUCLEOTIDE SEQUENCE</scope>
    <source>
        <strain evidence="2">CGMCC 4.7368</strain>
    </source>
</reference>
<evidence type="ECO:0000313" key="2">
    <source>
        <dbReference type="EMBL" id="GGO65802.1"/>
    </source>
</evidence>
<keyword evidence="3" id="KW-1185">Reference proteome</keyword>
<dbReference type="InterPro" id="IPR010427">
    <property type="entry name" value="DUF1023"/>
</dbReference>
<dbReference type="EMBL" id="BMNH01000003">
    <property type="protein sequence ID" value="GGO65802.1"/>
    <property type="molecule type" value="Genomic_DNA"/>
</dbReference>
<evidence type="ECO:0000313" key="3">
    <source>
        <dbReference type="Proteomes" id="UP000646523"/>
    </source>
</evidence>
<dbReference type="Pfam" id="PF06259">
    <property type="entry name" value="Abhydrolase_8"/>
    <property type="match status" value="1"/>
</dbReference>
<proteinExistence type="predicted"/>
<comment type="caution">
    <text evidence="2">The sequence shown here is derived from an EMBL/GenBank/DDBJ whole genome shotgun (WGS) entry which is preliminary data.</text>
</comment>